<dbReference type="InterPro" id="IPR029460">
    <property type="entry name" value="DNAPol_HHH"/>
</dbReference>
<keyword evidence="10 13" id="KW-0239">DNA-directed DNA polymerase</keyword>
<protein>
    <recommendedName>
        <fullName evidence="4 13">Error-prone DNA polymerase</fullName>
        <ecNumber evidence="3 13">2.7.7.7</ecNumber>
    </recommendedName>
</protein>
<evidence type="ECO:0000256" key="2">
    <source>
        <dbReference type="ARBA" id="ARBA00007391"/>
    </source>
</evidence>
<evidence type="ECO:0000313" key="17">
    <source>
        <dbReference type="Proteomes" id="UP001595696"/>
    </source>
</evidence>
<feature type="region of interest" description="Disordered" evidence="14">
    <location>
        <begin position="19"/>
        <end position="44"/>
    </location>
</feature>
<dbReference type="CDD" id="cd04485">
    <property type="entry name" value="DnaE_OBF"/>
    <property type="match status" value="1"/>
</dbReference>
<name>A0ABV8DX82_9NOCA</name>
<accession>A0ABV8DX82</accession>
<dbReference type="InterPro" id="IPR016195">
    <property type="entry name" value="Pol/histidinol_Pase-like"/>
</dbReference>
<dbReference type="SUPFAM" id="SSF89550">
    <property type="entry name" value="PHP domain-like"/>
    <property type="match status" value="1"/>
</dbReference>
<dbReference type="InterPro" id="IPR011708">
    <property type="entry name" value="DNA_pol3_alpha_NTPase_dom"/>
</dbReference>
<comment type="similarity">
    <text evidence="2 13">Belongs to the DNA polymerase type-C family. DnaE2 subfamily.</text>
</comment>
<evidence type="ECO:0000256" key="13">
    <source>
        <dbReference type="HAMAP-Rule" id="MF_01902"/>
    </source>
</evidence>
<evidence type="ECO:0000256" key="8">
    <source>
        <dbReference type="ARBA" id="ARBA00022705"/>
    </source>
</evidence>
<dbReference type="InterPro" id="IPR012340">
    <property type="entry name" value="NA-bd_OB-fold"/>
</dbReference>
<dbReference type="Gene3D" id="1.10.150.870">
    <property type="match status" value="1"/>
</dbReference>
<dbReference type="InterPro" id="IPR004805">
    <property type="entry name" value="DnaE2/DnaE/PolC"/>
</dbReference>
<evidence type="ECO:0000256" key="9">
    <source>
        <dbReference type="ARBA" id="ARBA00022763"/>
    </source>
</evidence>
<dbReference type="InterPro" id="IPR003141">
    <property type="entry name" value="Pol/His_phosphatase_N"/>
</dbReference>
<dbReference type="NCBIfam" id="TIGR00594">
    <property type="entry name" value="polc"/>
    <property type="match status" value="1"/>
</dbReference>
<evidence type="ECO:0000256" key="6">
    <source>
        <dbReference type="ARBA" id="ARBA00022679"/>
    </source>
</evidence>
<organism evidence="16 17">
    <name type="scientific">Nocardia jiangsuensis</name>
    <dbReference type="NCBI Taxonomy" id="1691563"/>
    <lineage>
        <taxon>Bacteria</taxon>
        <taxon>Bacillati</taxon>
        <taxon>Actinomycetota</taxon>
        <taxon>Actinomycetes</taxon>
        <taxon>Mycobacteriales</taxon>
        <taxon>Nocardiaceae</taxon>
        <taxon>Nocardia</taxon>
    </lineage>
</organism>
<dbReference type="Pfam" id="PF02811">
    <property type="entry name" value="PHP"/>
    <property type="match status" value="1"/>
</dbReference>
<dbReference type="EC" id="2.7.7.7" evidence="3 13"/>
<dbReference type="SMART" id="SM00481">
    <property type="entry name" value="POLIIIAc"/>
    <property type="match status" value="1"/>
</dbReference>
<evidence type="ECO:0000313" key="16">
    <source>
        <dbReference type="EMBL" id="MFC3964651.1"/>
    </source>
</evidence>
<dbReference type="InterPro" id="IPR040982">
    <property type="entry name" value="DNA_pol3_finger"/>
</dbReference>
<comment type="subcellular location">
    <subcellularLocation>
        <location evidence="1 13">Cytoplasm</location>
    </subcellularLocation>
</comment>
<keyword evidence="11 13" id="KW-0234">DNA repair</keyword>
<comment type="catalytic activity">
    <reaction evidence="12 13">
        <text>DNA(n) + a 2'-deoxyribonucleoside 5'-triphosphate = DNA(n+1) + diphosphate</text>
        <dbReference type="Rhea" id="RHEA:22508"/>
        <dbReference type="Rhea" id="RHEA-COMP:17339"/>
        <dbReference type="Rhea" id="RHEA-COMP:17340"/>
        <dbReference type="ChEBI" id="CHEBI:33019"/>
        <dbReference type="ChEBI" id="CHEBI:61560"/>
        <dbReference type="ChEBI" id="CHEBI:173112"/>
        <dbReference type="EC" id="2.7.7.7"/>
    </reaction>
</comment>
<dbReference type="RefSeq" id="WP_378614402.1">
    <property type="nucleotide sequence ID" value="NZ_JBHSAX010000017.1"/>
</dbReference>
<evidence type="ECO:0000256" key="10">
    <source>
        <dbReference type="ARBA" id="ARBA00022932"/>
    </source>
</evidence>
<evidence type="ECO:0000256" key="11">
    <source>
        <dbReference type="ARBA" id="ARBA00023204"/>
    </source>
</evidence>
<evidence type="ECO:0000256" key="1">
    <source>
        <dbReference type="ARBA" id="ARBA00004496"/>
    </source>
</evidence>
<dbReference type="PANTHER" id="PTHR32294">
    <property type="entry name" value="DNA POLYMERASE III SUBUNIT ALPHA"/>
    <property type="match status" value="1"/>
</dbReference>
<evidence type="ECO:0000256" key="4">
    <source>
        <dbReference type="ARBA" id="ARBA00017273"/>
    </source>
</evidence>
<feature type="region of interest" description="Disordered" evidence="14">
    <location>
        <begin position="132"/>
        <end position="231"/>
    </location>
</feature>
<feature type="domain" description="Polymerase/histidinol phosphatase N-terminal" evidence="15">
    <location>
        <begin position="63"/>
        <end position="130"/>
    </location>
</feature>
<sequence>MGWDHGPPTWAEMERMLSGRRSGRADPATMHPGDGGDSPAWSRRRGAYRAGPAAPVSAAVPYAELHAHSAYSFLDGAVHPEELVEEAARLGLSALALTDHNGFYGTVRFAEAAKEWGLPTVFGVELSLGSAPERGRPAVAGCGTSSRNEGREEGSPAAGDGRGTDGRSDPERAARGGARRGGRSRGGSGLRSRGARGPAVEAAPTGAAVGGHAEAPDSAPRTGEPDPAGPHLLVLARGAEGYRRLSREVAAAHLAAGEKGILRYDLDALTAAAGGHWHILTGCRKGTVRRALALDVLARDSRAPRAEAALRDLVERFGADRVSVELTHHGIPEDDERNALLIALADRAGLPVLATTGAHFAAPAHRRRAMALAAIRANRGLDEMAGWLAAAGGAHLRSGAELAELFADCPAAVAHAAELGRECAFDLRLIAPTLPPFDVPPGHDELSWLRELSYRGAAKRYGPRAANEPAYAQIEHELTVIGRMKFPGYFLVVHDIVDFCHRNGILCQGRGSAANSAVCYAIGITNVDPVGNHLLFERFLAPERDGPPDIDLDIESDRREEAIQHVYSRYGRENAAQVANVITYRGKSAVRDAARALGFSPGQQDAWSKQVSRWSGVAAETGTDIPADVLELAAELEGLPRHLGIHSGGMVICDRPIADVCPVEWARMAGRSVLQWDKDDCAAINLVKFDLLGLGMLSALHYMIDLVGEHIGETVELHAIDLGEPAVYAMLTSADSVGVFQVESRAQMATLPRLKPREFYDLVVEVALIRPGPIQGGSVHPYIRRRNGEPYRLDHEALRPTLDRTYGVPLFQEQLMQLAVDVAGFTAAEADELRRAMGSKRSKARMERLRDRLFAGMRERHGITGEVAERIYEQMYAFANFGFPESHSQSFAALVFYSAWFKLHYPAAFCAGLLRAQPMGFYSPQSLVADARRHGVAVHGPDVNASRAEPTLERRGTEVRLGLAAVRHIGDELAARIVAARDKDGPYTSFTDLTGRVELTVPQAESLATAGALGALAGPRRSALWAAGAAAGERPDRLPGIGAATAAPSLPGMSGLELAAADVWATGVSPDSYPTEFLRAYLDSIDVRPASGLLAVRDGTRVLVAGAVTHRQRPATAGGVTFMNLEDETGMVNVVCSVGLWQRHRRLAQSASALIVRGLVQNAEGAVSVVAEHLQPLDLRMASKSRDFR</sequence>
<keyword evidence="6 13" id="KW-0808">Transferase</keyword>
<dbReference type="EMBL" id="JBHSAX010000017">
    <property type="protein sequence ID" value="MFC3964651.1"/>
    <property type="molecule type" value="Genomic_DNA"/>
</dbReference>
<dbReference type="HAMAP" id="MF_01902">
    <property type="entry name" value="DNApol_error_prone"/>
    <property type="match status" value="1"/>
</dbReference>
<evidence type="ECO:0000256" key="14">
    <source>
        <dbReference type="SAM" id="MobiDB-lite"/>
    </source>
</evidence>
<comment type="function">
    <text evidence="13">DNA polymerase involved in damage-induced mutagenesis and translesion synthesis (TLS). It is not the major replicative DNA polymerase.</text>
</comment>
<dbReference type="Pfam" id="PF07733">
    <property type="entry name" value="DNA_pol3_alpha"/>
    <property type="match status" value="1"/>
</dbReference>
<evidence type="ECO:0000256" key="3">
    <source>
        <dbReference type="ARBA" id="ARBA00012417"/>
    </source>
</evidence>
<feature type="compositionally biased region" description="Basic and acidic residues" evidence="14">
    <location>
        <begin position="162"/>
        <end position="174"/>
    </location>
</feature>
<evidence type="ECO:0000256" key="7">
    <source>
        <dbReference type="ARBA" id="ARBA00022695"/>
    </source>
</evidence>
<dbReference type="Gene3D" id="3.20.20.140">
    <property type="entry name" value="Metal-dependent hydrolases"/>
    <property type="match status" value="1"/>
</dbReference>
<evidence type="ECO:0000259" key="15">
    <source>
        <dbReference type="SMART" id="SM00481"/>
    </source>
</evidence>
<evidence type="ECO:0000256" key="12">
    <source>
        <dbReference type="ARBA" id="ARBA00049244"/>
    </source>
</evidence>
<dbReference type="InterPro" id="IPR004365">
    <property type="entry name" value="NA-bd_OB_tRNA"/>
</dbReference>
<gene>
    <name evidence="13" type="primary">dnaE2</name>
    <name evidence="16" type="ORF">ACFO0B_21920</name>
</gene>
<dbReference type="NCBIfam" id="NF004225">
    <property type="entry name" value="PRK05672.1"/>
    <property type="match status" value="1"/>
</dbReference>
<keyword evidence="9 13" id="KW-0227">DNA damage</keyword>
<dbReference type="InterPro" id="IPR023073">
    <property type="entry name" value="DnaE2"/>
</dbReference>
<keyword evidence="7 13" id="KW-0548">Nucleotidyltransferase</keyword>
<comment type="caution">
    <text evidence="16">The sequence shown here is derived from an EMBL/GenBank/DDBJ whole genome shotgun (WGS) entry which is preliminary data.</text>
</comment>
<keyword evidence="8 13" id="KW-0235">DNA replication</keyword>
<evidence type="ECO:0000256" key="5">
    <source>
        <dbReference type="ARBA" id="ARBA00022490"/>
    </source>
</evidence>
<dbReference type="Pfam" id="PF14579">
    <property type="entry name" value="HHH_6"/>
    <property type="match status" value="1"/>
</dbReference>
<dbReference type="Pfam" id="PF17657">
    <property type="entry name" value="DNA_pol3_finger"/>
    <property type="match status" value="1"/>
</dbReference>
<proteinExistence type="inferred from homology"/>
<dbReference type="Proteomes" id="UP001595696">
    <property type="component" value="Unassembled WGS sequence"/>
</dbReference>
<dbReference type="PANTHER" id="PTHR32294:SF4">
    <property type="entry name" value="ERROR-PRONE DNA POLYMERASE"/>
    <property type="match status" value="1"/>
</dbReference>
<dbReference type="InterPro" id="IPR004013">
    <property type="entry name" value="PHP_dom"/>
</dbReference>
<dbReference type="Pfam" id="PF01336">
    <property type="entry name" value="tRNA_anti-codon"/>
    <property type="match status" value="1"/>
</dbReference>
<keyword evidence="17" id="KW-1185">Reference proteome</keyword>
<keyword evidence="5 13" id="KW-0963">Cytoplasm</keyword>
<reference evidence="17" key="1">
    <citation type="journal article" date="2019" name="Int. J. Syst. Evol. Microbiol.">
        <title>The Global Catalogue of Microorganisms (GCM) 10K type strain sequencing project: providing services to taxonomists for standard genome sequencing and annotation.</title>
        <authorList>
            <consortium name="The Broad Institute Genomics Platform"/>
            <consortium name="The Broad Institute Genome Sequencing Center for Infectious Disease"/>
            <person name="Wu L."/>
            <person name="Ma J."/>
        </authorList>
    </citation>
    <scope>NUCLEOTIDE SEQUENCE [LARGE SCALE GENOMIC DNA]</scope>
    <source>
        <strain evidence="17">CGMCC 4.7330</strain>
    </source>
</reference>
<dbReference type="Gene3D" id="2.40.50.140">
    <property type="entry name" value="Nucleic acid-binding proteins"/>
    <property type="match status" value="1"/>
</dbReference>